<comment type="caution">
    <text evidence="5">The sequence shown here is derived from an EMBL/GenBank/DDBJ whole genome shotgun (WGS) entry which is preliminary data.</text>
</comment>
<dbReference type="InterPro" id="IPR036412">
    <property type="entry name" value="HAD-like_sf"/>
</dbReference>
<accession>A0A842HKY3</accession>
<dbReference type="Proteomes" id="UP000546464">
    <property type="component" value="Unassembled WGS sequence"/>
</dbReference>
<dbReference type="Pfam" id="PF12710">
    <property type="entry name" value="HAD"/>
    <property type="match status" value="1"/>
</dbReference>
<gene>
    <name evidence="5" type="ORF">H5P28_16160</name>
</gene>
<dbReference type="SUPFAM" id="SSF56784">
    <property type="entry name" value="HAD-like"/>
    <property type="match status" value="1"/>
</dbReference>
<feature type="signal peptide" evidence="4">
    <location>
        <begin position="1"/>
        <end position="28"/>
    </location>
</feature>
<dbReference type="GO" id="GO:0046872">
    <property type="term" value="F:metal ion binding"/>
    <property type="evidence" value="ECO:0007669"/>
    <property type="project" value="UniProtKB-KW"/>
</dbReference>
<dbReference type="RefSeq" id="WP_185676732.1">
    <property type="nucleotide sequence ID" value="NZ_JACHVB010000052.1"/>
</dbReference>
<dbReference type="AlphaFoldDB" id="A0A842HKY3"/>
<dbReference type="CDD" id="cd01427">
    <property type="entry name" value="HAD_like"/>
    <property type="match status" value="1"/>
</dbReference>
<keyword evidence="3" id="KW-0460">Magnesium</keyword>
<reference evidence="5 6" key="1">
    <citation type="submission" date="2020-07" db="EMBL/GenBank/DDBJ databases">
        <authorList>
            <person name="Feng X."/>
        </authorList>
    </citation>
    <scope>NUCLEOTIDE SEQUENCE [LARGE SCALE GENOMIC DNA]</scope>
    <source>
        <strain evidence="5 6">JCM31066</strain>
    </source>
</reference>
<name>A0A842HKY3_9BACT</name>
<keyword evidence="6" id="KW-1185">Reference proteome</keyword>
<keyword evidence="2 5" id="KW-0378">Hydrolase</keyword>
<proteinExistence type="predicted"/>
<keyword evidence="1" id="KW-0479">Metal-binding</keyword>
<dbReference type="PANTHER" id="PTHR43344:SF13">
    <property type="entry name" value="PHOSPHATASE RV3661-RELATED"/>
    <property type="match status" value="1"/>
</dbReference>
<evidence type="ECO:0000313" key="6">
    <source>
        <dbReference type="Proteomes" id="UP000546464"/>
    </source>
</evidence>
<organism evidence="5 6">
    <name type="scientific">Ruficoccus amylovorans</name>
    <dbReference type="NCBI Taxonomy" id="1804625"/>
    <lineage>
        <taxon>Bacteria</taxon>
        <taxon>Pseudomonadati</taxon>
        <taxon>Verrucomicrobiota</taxon>
        <taxon>Opitutia</taxon>
        <taxon>Puniceicoccales</taxon>
        <taxon>Cerasicoccaceae</taxon>
        <taxon>Ruficoccus</taxon>
    </lineage>
</organism>
<dbReference type="InterPro" id="IPR023214">
    <property type="entry name" value="HAD_sf"/>
</dbReference>
<protein>
    <submittedName>
        <fullName evidence="5">Haloacid dehalogenase-like hydrolase</fullName>
    </submittedName>
</protein>
<dbReference type="EMBL" id="JACHVB010000052">
    <property type="protein sequence ID" value="MBC2595801.1"/>
    <property type="molecule type" value="Genomic_DNA"/>
</dbReference>
<dbReference type="InterPro" id="IPR050582">
    <property type="entry name" value="HAD-like_SerB"/>
</dbReference>
<dbReference type="GO" id="GO:0016787">
    <property type="term" value="F:hydrolase activity"/>
    <property type="evidence" value="ECO:0007669"/>
    <property type="project" value="UniProtKB-KW"/>
</dbReference>
<feature type="chain" id="PRO_5032308212" evidence="4">
    <location>
        <begin position="29"/>
        <end position="329"/>
    </location>
</feature>
<evidence type="ECO:0000256" key="3">
    <source>
        <dbReference type="ARBA" id="ARBA00022842"/>
    </source>
</evidence>
<evidence type="ECO:0000313" key="5">
    <source>
        <dbReference type="EMBL" id="MBC2595801.1"/>
    </source>
</evidence>
<evidence type="ECO:0000256" key="4">
    <source>
        <dbReference type="SAM" id="SignalP"/>
    </source>
</evidence>
<evidence type="ECO:0000256" key="2">
    <source>
        <dbReference type="ARBA" id="ARBA00022801"/>
    </source>
</evidence>
<dbReference type="PANTHER" id="PTHR43344">
    <property type="entry name" value="PHOSPHOSERINE PHOSPHATASE"/>
    <property type="match status" value="1"/>
</dbReference>
<dbReference type="Gene3D" id="3.40.50.1000">
    <property type="entry name" value="HAD superfamily/HAD-like"/>
    <property type="match status" value="1"/>
</dbReference>
<keyword evidence="4" id="KW-0732">Signal</keyword>
<evidence type="ECO:0000256" key="1">
    <source>
        <dbReference type="ARBA" id="ARBA00022723"/>
    </source>
</evidence>
<sequence>MRHFRLAAYMPLLASLLVLLTCADTAFAFRNLSRQSLDPLPSWNNNATKEQILAFIKNADNPTNPGFIPQQDRIATLDLDGTLMVEKPQFAQLALALEKLRKQAKAKPGLRDKEPWKAAVNNDETYIRENTTEILLKAVEGMSLDEYRKASADFLKNEHHPRFGVPYQDTVYKPMMELIDTLREHGFMVYLVSSTQSEFIRALQSQKLRNIYPHEIIGSRVAVEFEAEGPQFIQGSFFREPDNWLTGKAENIREHLGKGPVFVVGNSMADYEMLSYAVHSPFKSLCLIINHDDEAREYAYADQDILAMAKKRGWTVVSIKNDWSTILGE</sequence>